<evidence type="ECO:0000256" key="2">
    <source>
        <dbReference type="RuleBase" id="RU004328"/>
    </source>
</evidence>
<name>Q399L4_BURL3</name>
<gene>
    <name evidence="3" type="ordered locus">Bcep18194_B0733</name>
</gene>
<keyword evidence="4" id="KW-1185">Reference proteome</keyword>
<dbReference type="GO" id="GO:0016787">
    <property type="term" value="F:hydrolase activity"/>
    <property type="evidence" value="ECO:0007669"/>
    <property type="project" value="UniProtKB-KW"/>
</dbReference>
<evidence type="ECO:0000313" key="4">
    <source>
        <dbReference type="Proteomes" id="UP000002705"/>
    </source>
</evidence>
<dbReference type="PROSITE" id="PS00530">
    <property type="entry name" value="RNASE_T2_1"/>
    <property type="match status" value="1"/>
</dbReference>
<dbReference type="PANTHER" id="PTHR11240:SF22">
    <property type="entry name" value="RIBONUCLEASE T2"/>
    <property type="match status" value="1"/>
</dbReference>
<dbReference type="HOGENOM" id="CLU_066598_0_0_4"/>
<dbReference type="Gene3D" id="3.90.730.10">
    <property type="entry name" value="Ribonuclease T2-like"/>
    <property type="match status" value="1"/>
</dbReference>
<dbReference type="InterPro" id="IPR039378">
    <property type="entry name" value="RNase_T2_prok"/>
</dbReference>
<comment type="similarity">
    <text evidence="1 2">Belongs to the RNase T2 family.</text>
</comment>
<dbReference type="KEGG" id="bur:Bcep18194_B0733"/>
<dbReference type="InterPro" id="IPR001568">
    <property type="entry name" value="RNase_T2-like"/>
</dbReference>
<dbReference type="PATRIC" id="fig|482957.22.peg.4351"/>
<dbReference type="GO" id="GO:0033897">
    <property type="term" value="F:ribonuclease T2 activity"/>
    <property type="evidence" value="ECO:0007669"/>
    <property type="project" value="InterPro"/>
</dbReference>
<organism evidence="3 4">
    <name type="scientific">Burkholderia lata (strain ATCC 17760 / DSM 23089 / LMG 22485 / NCIMB 9086 / R18194 / 383)</name>
    <dbReference type="NCBI Taxonomy" id="482957"/>
    <lineage>
        <taxon>Bacteria</taxon>
        <taxon>Pseudomonadati</taxon>
        <taxon>Pseudomonadota</taxon>
        <taxon>Betaproteobacteria</taxon>
        <taxon>Burkholderiales</taxon>
        <taxon>Burkholderiaceae</taxon>
        <taxon>Burkholderia</taxon>
        <taxon>Burkholderia cepacia complex</taxon>
    </lineage>
</organism>
<accession>Q399L4</accession>
<keyword evidence="3" id="KW-0378">Hydrolase</keyword>
<evidence type="ECO:0000256" key="1">
    <source>
        <dbReference type="ARBA" id="ARBA00007469"/>
    </source>
</evidence>
<reference evidence="3" key="1">
    <citation type="submission" date="2005-10" db="EMBL/GenBank/DDBJ databases">
        <title>Complete sequence of chromosome 2 of Burkholderia sp. 383.</title>
        <authorList>
            <consortium name="US DOE Joint Genome Institute"/>
            <person name="Copeland A."/>
            <person name="Lucas S."/>
            <person name="Lapidus A."/>
            <person name="Barry K."/>
            <person name="Detter J.C."/>
            <person name="Glavina T."/>
            <person name="Hammon N."/>
            <person name="Israni S."/>
            <person name="Pitluck S."/>
            <person name="Chain P."/>
            <person name="Malfatti S."/>
            <person name="Shin M."/>
            <person name="Vergez L."/>
            <person name="Schmutz J."/>
            <person name="Larimer F."/>
            <person name="Land M."/>
            <person name="Kyrpides N."/>
            <person name="Lykidis A."/>
            <person name="Richardson P."/>
        </authorList>
    </citation>
    <scope>NUCLEOTIDE SEQUENCE [LARGE SCALE GENOMIC DNA]</scope>
    <source>
        <strain evidence="3">383</strain>
    </source>
</reference>
<dbReference type="EMBL" id="CP000152">
    <property type="protein sequence ID" value="ABB10847.1"/>
    <property type="molecule type" value="Genomic_DNA"/>
</dbReference>
<dbReference type="GO" id="GO:0003723">
    <property type="term" value="F:RNA binding"/>
    <property type="evidence" value="ECO:0007669"/>
    <property type="project" value="InterPro"/>
</dbReference>
<proteinExistence type="inferred from homology"/>
<protein>
    <submittedName>
        <fullName evidence="3">Ribonuclease T2</fullName>
        <ecNumber evidence="3">3.1.27.6</ecNumber>
    </submittedName>
</protein>
<dbReference type="SUPFAM" id="SSF55895">
    <property type="entry name" value="Ribonuclease Rh-like"/>
    <property type="match status" value="1"/>
</dbReference>
<sequence length="297" mass="31814">MRSRTATVRARTRTEAHHSSTFTFVPRCVGNNRGQTFDNLAAHPATASLFRGNAMLKTLARAVAALAVASASLHASAQTSYDYLLLAASWEPGFCASHDTPECTNLAGTYAATSLSLHGLWPNKYDGNQPFYCGVPQNDIDLDNAHQWCSMDAYPISSATRNTLSTYMPGVASCLDKHEWFKHGTCSNSATPDAYWNQASGMISRLGNTSFNTFLQANAGKTVTRNQLLSAFEGAFGSNTRSAVSLKCTKTNGVSYFTEAWIAVKTNATAQFPSAASLVTDGNTQGTCPTSGVYIAK</sequence>
<dbReference type="EC" id="3.1.27.6" evidence="3"/>
<dbReference type="CDD" id="cd01062">
    <property type="entry name" value="RNase_T2_prok"/>
    <property type="match status" value="1"/>
</dbReference>
<dbReference type="AlphaFoldDB" id="Q399L4"/>
<dbReference type="InterPro" id="IPR036430">
    <property type="entry name" value="RNase_T2-like_sf"/>
</dbReference>
<dbReference type="Proteomes" id="UP000002705">
    <property type="component" value="Chromosome 2"/>
</dbReference>
<evidence type="ECO:0000313" key="3">
    <source>
        <dbReference type="EMBL" id="ABB10847.1"/>
    </source>
</evidence>
<dbReference type="Pfam" id="PF00445">
    <property type="entry name" value="Ribonuclease_T2"/>
    <property type="match status" value="1"/>
</dbReference>
<dbReference type="GO" id="GO:0006401">
    <property type="term" value="P:RNA catabolic process"/>
    <property type="evidence" value="ECO:0007669"/>
    <property type="project" value="TreeGrafter"/>
</dbReference>
<dbReference type="InterPro" id="IPR018188">
    <property type="entry name" value="RNase_T2_His_AS_1"/>
</dbReference>
<dbReference type="PANTHER" id="PTHR11240">
    <property type="entry name" value="RIBONUCLEASE T2"/>
    <property type="match status" value="1"/>
</dbReference>